<feature type="transmembrane region" description="Helical" evidence="10">
    <location>
        <begin position="84"/>
        <end position="100"/>
    </location>
</feature>
<evidence type="ECO:0000313" key="12">
    <source>
        <dbReference type="Proteomes" id="UP000285710"/>
    </source>
</evidence>
<evidence type="ECO:0000256" key="3">
    <source>
        <dbReference type="ARBA" id="ARBA00022475"/>
    </source>
</evidence>
<dbReference type="EMBL" id="SAUW01000004">
    <property type="protein sequence ID" value="RWR13892.1"/>
    <property type="molecule type" value="Genomic_DNA"/>
</dbReference>
<evidence type="ECO:0000256" key="7">
    <source>
        <dbReference type="ARBA" id="ARBA00038151"/>
    </source>
</evidence>
<feature type="transmembrane region" description="Helical" evidence="10">
    <location>
        <begin position="29"/>
        <end position="46"/>
    </location>
</feature>
<reference evidence="11 12" key="2">
    <citation type="submission" date="2019-01" db="EMBL/GenBank/DDBJ databases">
        <authorList>
            <person name="Li Y."/>
        </authorList>
    </citation>
    <scope>NUCLEOTIDE SEQUENCE [LARGE SCALE GENOMIC DNA]</scope>
    <source>
        <strain evidence="11 12">2D-5</strain>
    </source>
</reference>
<organism evidence="11 12">
    <name type="scientific">Paenirhodobacter populi</name>
    <dbReference type="NCBI Taxonomy" id="2306993"/>
    <lineage>
        <taxon>Bacteria</taxon>
        <taxon>Pseudomonadati</taxon>
        <taxon>Pseudomonadota</taxon>
        <taxon>Alphaproteobacteria</taxon>
        <taxon>Rhodobacterales</taxon>
        <taxon>Rhodobacter group</taxon>
        <taxon>Paenirhodobacter</taxon>
    </lineage>
</organism>
<evidence type="ECO:0000313" key="11">
    <source>
        <dbReference type="EMBL" id="RWR13892.1"/>
    </source>
</evidence>
<dbReference type="InterPro" id="IPR000390">
    <property type="entry name" value="Small_drug/metabolite_transptr"/>
</dbReference>
<accession>A0A443J0J6</accession>
<keyword evidence="6 10" id="KW-0472">Membrane</keyword>
<sequence length="103" mass="10741">MAWVLLFVAGLVEVGWVIGMKYSQGFTRPVPSILTVIGIFASVLLLERAARDLPVATAYAVWGGFGALGTAVMAMILLGEPLGLQRLAGIALIVGGIVTLKMA</sequence>
<dbReference type="GO" id="GO:1990961">
    <property type="term" value="P:xenobiotic detoxification by transmembrane export across the plasma membrane"/>
    <property type="evidence" value="ECO:0007669"/>
    <property type="project" value="UniProtKB-ARBA"/>
</dbReference>
<evidence type="ECO:0000256" key="10">
    <source>
        <dbReference type="SAM" id="Phobius"/>
    </source>
</evidence>
<dbReference type="Pfam" id="PF00893">
    <property type="entry name" value="Multi_Drug_Res"/>
    <property type="match status" value="1"/>
</dbReference>
<keyword evidence="4 9" id="KW-0812">Transmembrane</keyword>
<reference evidence="11 12" key="1">
    <citation type="submission" date="2019-01" db="EMBL/GenBank/DDBJ databases">
        <title>Sinorhodobacter populi sp. nov. isolated from the symptomatic bark tissue of Populus euramericana canker.</title>
        <authorList>
            <person name="Xu G."/>
        </authorList>
    </citation>
    <scope>NUCLEOTIDE SEQUENCE [LARGE SCALE GENOMIC DNA]</scope>
    <source>
        <strain evidence="11 12">2D-5</strain>
    </source>
</reference>
<dbReference type="Gene3D" id="1.10.3730.20">
    <property type="match status" value="1"/>
</dbReference>
<protein>
    <recommendedName>
        <fullName evidence="8">Guanidinium exporter</fullName>
    </recommendedName>
</protein>
<evidence type="ECO:0000256" key="9">
    <source>
        <dbReference type="RuleBase" id="RU003942"/>
    </source>
</evidence>
<evidence type="ECO:0000256" key="5">
    <source>
        <dbReference type="ARBA" id="ARBA00022989"/>
    </source>
</evidence>
<comment type="similarity">
    <text evidence="7">Belongs to the drug/metabolite transporter (DMT) superfamily. Small multidrug resistance (SMR) (TC 2.A.7.1) family. Gdx/SugE subfamily.</text>
</comment>
<dbReference type="PANTHER" id="PTHR30561:SF0">
    <property type="entry name" value="GUANIDINIUM EXPORTER"/>
    <property type="match status" value="1"/>
</dbReference>
<dbReference type="GO" id="GO:0022857">
    <property type="term" value="F:transmembrane transporter activity"/>
    <property type="evidence" value="ECO:0007669"/>
    <property type="project" value="InterPro"/>
</dbReference>
<keyword evidence="3" id="KW-1003">Cell membrane</keyword>
<name>A0A443J0J6_9RHOB</name>
<dbReference type="GO" id="GO:0005886">
    <property type="term" value="C:plasma membrane"/>
    <property type="evidence" value="ECO:0007669"/>
    <property type="project" value="UniProtKB-SubCell"/>
</dbReference>
<comment type="subcellular location">
    <subcellularLocation>
        <location evidence="1 9">Cell membrane</location>
        <topology evidence="1 9">Multi-pass membrane protein</topology>
    </subcellularLocation>
</comment>
<dbReference type="AlphaFoldDB" id="A0A443J0J6"/>
<dbReference type="RefSeq" id="WP_128180372.1">
    <property type="nucleotide sequence ID" value="NZ_SAUV01000001.1"/>
</dbReference>
<dbReference type="InterPro" id="IPR045324">
    <property type="entry name" value="Small_multidrug_res"/>
</dbReference>
<feature type="transmembrane region" description="Helical" evidence="10">
    <location>
        <begin position="58"/>
        <end position="78"/>
    </location>
</feature>
<evidence type="ECO:0000256" key="2">
    <source>
        <dbReference type="ARBA" id="ARBA00022448"/>
    </source>
</evidence>
<dbReference type="FunFam" id="1.10.3730.20:FF:000001">
    <property type="entry name" value="Quaternary ammonium compound resistance transporter SugE"/>
    <property type="match status" value="1"/>
</dbReference>
<dbReference type="Proteomes" id="UP000285710">
    <property type="component" value="Unassembled WGS sequence"/>
</dbReference>
<keyword evidence="2" id="KW-0813">Transport</keyword>
<dbReference type="PANTHER" id="PTHR30561">
    <property type="entry name" value="SMR FAMILY PROTON-DEPENDENT DRUG EFFLUX TRANSPORTER SUGE"/>
    <property type="match status" value="1"/>
</dbReference>
<comment type="caution">
    <text evidence="11">The sequence shown here is derived from an EMBL/GenBank/DDBJ whole genome shotgun (WGS) entry which is preliminary data.</text>
</comment>
<evidence type="ECO:0000256" key="6">
    <source>
        <dbReference type="ARBA" id="ARBA00023136"/>
    </source>
</evidence>
<proteinExistence type="inferred from homology"/>
<dbReference type="SUPFAM" id="SSF103481">
    <property type="entry name" value="Multidrug resistance efflux transporter EmrE"/>
    <property type="match status" value="1"/>
</dbReference>
<evidence type="ECO:0000256" key="4">
    <source>
        <dbReference type="ARBA" id="ARBA00022692"/>
    </source>
</evidence>
<evidence type="ECO:0000256" key="8">
    <source>
        <dbReference type="ARBA" id="ARBA00039168"/>
    </source>
</evidence>
<keyword evidence="12" id="KW-1185">Reference proteome</keyword>
<keyword evidence="5 10" id="KW-1133">Transmembrane helix</keyword>
<gene>
    <name evidence="11" type="ORF">D2T33_05725</name>
</gene>
<dbReference type="InterPro" id="IPR037185">
    <property type="entry name" value="EmrE-like"/>
</dbReference>
<evidence type="ECO:0000256" key="1">
    <source>
        <dbReference type="ARBA" id="ARBA00004651"/>
    </source>
</evidence>